<feature type="coiled-coil region" evidence="2">
    <location>
        <begin position="99"/>
        <end position="126"/>
    </location>
</feature>
<dbReference type="SUPFAM" id="SSF81593">
    <property type="entry name" value="Nucleotidyltransferase substrate binding subunit/domain"/>
    <property type="match status" value="1"/>
</dbReference>
<sequence>MEGSLMELSKYRFETAQEDLYDAKLMLENGRYKNALNRGYYSIFHAIRSVNALDGFDSSKHSGVIAHFNQEYVKNEVFPKELSKLIKEASENREKADYLDFFIASKDEAERQISRAEKVIDYIERYLREAGVL</sequence>
<accession>A0A1M6JWM7</accession>
<reference evidence="4 5" key="1">
    <citation type="submission" date="2016-11" db="EMBL/GenBank/DDBJ databases">
        <authorList>
            <person name="Jaros S."/>
            <person name="Januszkiewicz K."/>
            <person name="Wedrychowicz H."/>
        </authorList>
    </citation>
    <scope>NUCLEOTIDE SEQUENCE [LARGE SCALE GENOMIC DNA]</scope>
    <source>
        <strain evidence="4 5">DSM 14809</strain>
    </source>
</reference>
<proteinExistence type="inferred from homology"/>
<name>A0A1M6JWM7_PSEXY</name>
<evidence type="ECO:0000259" key="3">
    <source>
        <dbReference type="Pfam" id="PF05168"/>
    </source>
</evidence>
<protein>
    <submittedName>
        <fullName evidence="4">Uncharacterized protein, contains HEPN domain, UPF0332 family</fullName>
    </submittedName>
</protein>
<organism evidence="4 5">
    <name type="scientific">Pseudobutyrivibrio xylanivorans DSM 14809</name>
    <dbReference type="NCBI Taxonomy" id="1123012"/>
    <lineage>
        <taxon>Bacteria</taxon>
        <taxon>Bacillati</taxon>
        <taxon>Bacillota</taxon>
        <taxon>Clostridia</taxon>
        <taxon>Lachnospirales</taxon>
        <taxon>Lachnospiraceae</taxon>
        <taxon>Pseudobutyrivibrio</taxon>
    </lineage>
</organism>
<keyword evidence="2" id="KW-0175">Coiled coil</keyword>
<dbReference type="InterPro" id="IPR052226">
    <property type="entry name" value="UPF0332_toxin"/>
</dbReference>
<evidence type="ECO:0000313" key="4">
    <source>
        <dbReference type="EMBL" id="SHJ51064.1"/>
    </source>
</evidence>
<evidence type="ECO:0000313" key="5">
    <source>
        <dbReference type="Proteomes" id="UP000184185"/>
    </source>
</evidence>
<gene>
    <name evidence="4" type="ORF">SAMN02745725_02709</name>
</gene>
<dbReference type="AlphaFoldDB" id="A0A1M6JWM7"/>
<dbReference type="EMBL" id="FQYQ01000026">
    <property type="protein sequence ID" value="SHJ51064.1"/>
    <property type="molecule type" value="Genomic_DNA"/>
</dbReference>
<keyword evidence="5" id="KW-1185">Reference proteome</keyword>
<dbReference type="RefSeq" id="WP_072918953.1">
    <property type="nucleotide sequence ID" value="NZ_FQYQ01000026.1"/>
</dbReference>
<dbReference type="Pfam" id="PF05168">
    <property type="entry name" value="HEPN"/>
    <property type="match status" value="1"/>
</dbReference>
<dbReference type="Proteomes" id="UP000184185">
    <property type="component" value="Unassembled WGS sequence"/>
</dbReference>
<dbReference type="PANTHER" id="PTHR36565">
    <property type="entry name" value="UPF0332 PROTEIN TM_1000"/>
    <property type="match status" value="1"/>
</dbReference>
<dbReference type="Gene3D" id="1.20.120.330">
    <property type="entry name" value="Nucleotidyltransferases domain 2"/>
    <property type="match status" value="1"/>
</dbReference>
<dbReference type="InterPro" id="IPR007842">
    <property type="entry name" value="HEPN_dom"/>
</dbReference>
<dbReference type="OrthoDB" id="1684393at2"/>
<feature type="domain" description="HEPN" evidence="3">
    <location>
        <begin position="11"/>
        <end position="125"/>
    </location>
</feature>
<evidence type="ECO:0000256" key="2">
    <source>
        <dbReference type="SAM" id="Coils"/>
    </source>
</evidence>
<comment type="similarity">
    <text evidence="1">Belongs to the UPF0332 family.</text>
</comment>
<dbReference type="PANTHER" id="PTHR36565:SF1">
    <property type="entry name" value="UPF0332 PROTEIN TM_1000"/>
    <property type="match status" value="1"/>
</dbReference>
<evidence type="ECO:0000256" key="1">
    <source>
        <dbReference type="ARBA" id="ARBA00038248"/>
    </source>
</evidence>